<feature type="compositionally biased region" description="Low complexity" evidence="2">
    <location>
        <begin position="111"/>
        <end position="127"/>
    </location>
</feature>
<dbReference type="InterPro" id="IPR050817">
    <property type="entry name" value="DjlA_DnaK_co-chaperone"/>
</dbReference>
<dbReference type="STRING" id="94643.A0A2A9MAN0"/>
<dbReference type="PROSITE" id="PS50076">
    <property type="entry name" value="DNAJ_2"/>
    <property type="match status" value="1"/>
</dbReference>
<gene>
    <name evidence="5" type="ORF">BESB_013650</name>
</gene>
<evidence type="ECO:0000256" key="2">
    <source>
        <dbReference type="SAM" id="MobiDB-lite"/>
    </source>
</evidence>
<feature type="compositionally biased region" description="Low complexity" evidence="2">
    <location>
        <begin position="58"/>
        <end position="76"/>
    </location>
</feature>
<reference evidence="5 6" key="1">
    <citation type="submission" date="2017-09" db="EMBL/GenBank/DDBJ databases">
        <title>Genome sequencing of Besnoitia besnoiti strain Bb-Ger1.</title>
        <authorList>
            <person name="Schares G."/>
            <person name="Venepally P."/>
            <person name="Lorenzi H.A."/>
        </authorList>
    </citation>
    <scope>NUCLEOTIDE SEQUENCE [LARGE SCALE GENOMIC DNA]</scope>
    <source>
        <strain evidence="5 6">Bb-Ger1</strain>
    </source>
</reference>
<keyword evidence="3" id="KW-1133">Transmembrane helix</keyword>
<keyword evidence="3" id="KW-0472">Membrane</keyword>
<feature type="transmembrane region" description="Helical" evidence="3">
    <location>
        <begin position="469"/>
        <end position="489"/>
    </location>
</feature>
<evidence type="ECO:0000256" key="3">
    <source>
        <dbReference type="SAM" id="Phobius"/>
    </source>
</evidence>
<keyword evidence="1" id="KW-0175">Coiled coil</keyword>
<dbReference type="EMBL" id="NWUJ01000010">
    <property type="protein sequence ID" value="PFH32753.1"/>
    <property type="molecule type" value="Genomic_DNA"/>
</dbReference>
<feature type="region of interest" description="Disordered" evidence="2">
    <location>
        <begin position="1"/>
        <end position="127"/>
    </location>
</feature>
<comment type="caution">
    <text evidence="5">The sequence shown here is derived from an EMBL/GenBank/DDBJ whole genome shotgun (WGS) entry which is preliminary data.</text>
</comment>
<dbReference type="AlphaFoldDB" id="A0A2A9MAN0"/>
<organism evidence="5 6">
    <name type="scientific">Besnoitia besnoiti</name>
    <name type="common">Apicomplexan protozoan</name>
    <dbReference type="NCBI Taxonomy" id="94643"/>
    <lineage>
        <taxon>Eukaryota</taxon>
        <taxon>Sar</taxon>
        <taxon>Alveolata</taxon>
        <taxon>Apicomplexa</taxon>
        <taxon>Conoidasida</taxon>
        <taxon>Coccidia</taxon>
        <taxon>Eucoccidiorida</taxon>
        <taxon>Eimeriorina</taxon>
        <taxon>Sarcocystidae</taxon>
        <taxon>Besnoitia</taxon>
    </lineage>
</organism>
<protein>
    <recommendedName>
        <fullName evidence="4">J domain-containing protein</fullName>
    </recommendedName>
</protein>
<dbReference type="Gene3D" id="1.10.287.110">
    <property type="entry name" value="DnaJ domain"/>
    <property type="match status" value="1"/>
</dbReference>
<dbReference type="Proteomes" id="UP000224006">
    <property type="component" value="Chromosome IX"/>
</dbReference>
<feature type="coiled-coil region" evidence="1">
    <location>
        <begin position="286"/>
        <end position="320"/>
    </location>
</feature>
<evidence type="ECO:0000313" key="6">
    <source>
        <dbReference type="Proteomes" id="UP000224006"/>
    </source>
</evidence>
<evidence type="ECO:0000259" key="4">
    <source>
        <dbReference type="PROSITE" id="PS50076"/>
    </source>
</evidence>
<dbReference type="PANTHER" id="PTHR24074">
    <property type="entry name" value="CO-CHAPERONE PROTEIN DJLA"/>
    <property type="match status" value="1"/>
</dbReference>
<feature type="transmembrane region" description="Helical" evidence="3">
    <location>
        <begin position="143"/>
        <end position="163"/>
    </location>
</feature>
<keyword evidence="3" id="KW-0812">Transmembrane</keyword>
<dbReference type="InterPro" id="IPR036869">
    <property type="entry name" value="J_dom_sf"/>
</dbReference>
<dbReference type="VEuPathDB" id="ToxoDB:BESB_013650"/>
<feature type="region of interest" description="Disordered" evidence="2">
    <location>
        <begin position="225"/>
        <end position="254"/>
    </location>
</feature>
<feature type="compositionally biased region" description="Pro residues" evidence="2">
    <location>
        <begin position="238"/>
        <end position="251"/>
    </location>
</feature>
<proteinExistence type="predicted"/>
<name>A0A2A9MAN0_BESBE</name>
<dbReference type="RefSeq" id="XP_029216762.1">
    <property type="nucleotide sequence ID" value="XM_029360095.1"/>
</dbReference>
<dbReference type="GeneID" id="40306427"/>
<feature type="region of interest" description="Disordered" evidence="2">
    <location>
        <begin position="656"/>
        <end position="716"/>
    </location>
</feature>
<keyword evidence="6" id="KW-1185">Reference proteome</keyword>
<dbReference type="CDD" id="cd06257">
    <property type="entry name" value="DnaJ"/>
    <property type="match status" value="1"/>
</dbReference>
<dbReference type="Pfam" id="PF00226">
    <property type="entry name" value="DnaJ"/>
    <property type="match status" value="1"/>
</dbReference>
<dbReference type="InterPro" id="IPR001623">
    <property type="entry name" value="DnaJ_domain"/>
</dbReference>
<dbReference type="SUPFAM" id="SSF46565">
    <property type="entry name" value="Chaperone J-domain"/>
    <property type="match status" value="1"/>
</dbReference>
<dbReference type="KEGG" id="bbes:BESB_013650"/>
<feature type="compositionally biased region" description="Pro residues" evidence="2">
    <location>
        <begin position="94"/>
        <end position="110"/>
    </location>
</feature>
<dbReference type="PRINTS" id="PR00625">
    <property type="entry name" value="JDOMAIN"/>
</dbReference>
<feature type="domain" description="J" evidence="4">
    <location>
        <begin position="878"/>
        <end position="953"/>
    </location>
</feature>
<feature type="transmembrane region" description="Helical" evidence="3">
    <location>
        <begin position="770"/>
        <end position="793"/>
    </location>
</feature>
<feature type="transmembrane region" description="Helical" evidence="3">
    <location>
        <begin position="169"/>
        <end position="188"/>
    </location>
</feature>
<feature type="transmembrane region" description="Helical" evidence="3">
    <location>
        <begin position="573"/>
        <end position="595"/>
    </location>
</feature>
<dbReference type="SMART" id="SM00271">
    <property type="entry name" value="DnaJ"/>
    <property type="match status" value="1"/>
</dbReference>
<evidence type="ECO:0000313" key="5">
    <source>
        <dbReference type="EMBL" id="PFH32753.1"/>
    </source>
</evidence>
<sequence>MVPGDDLLGPKVAAGGDTGGGVRQQEGHESDGGDVSNGPQGLALDGGLRRRTLRRADASSLPAASSATAAARSGASPFSQILQESPGGSAAPAVPLPPSPAPPSTSPPASAPTSCSPSASSRSASNRLRGLSRSSPFRLRSRIFSFFSVYFSFFFGGCFGLHWRHLGCWARWCLRVLTFSALGVHSFFDFFRLPGAVRAFNRQQQQAFVRDQLIDRLKKAHRKNSQAAARAHVRGASPPAPAPDVSEPPLPASSDAELENARRLLAAIDAAGPDTHGEVDPLARRLLTLREDQDALREQTEALRRRREMLEAQLAQLRATFPLPAAVSLPPAASPAPAAAVSTSPLPSLPVSRASSSLTSLFAGASPSRRAVTEADLSELLRLQSVEPQICSVPPRAVSHVAGVRSGADKKTQGAQAAAAATSRRSFWSWWALVPWSMMARGFYAHVLCCYVVDVAFCNAELSPLSAPVPRYVFLLLHALARALAVFAANFSSLPRLPLHVLCSAFFFCVTTSCGAAAALLALPELSLVVAQYAPALHARVFAPVAAMFREGCLTLESVDAKARLPFALRDDFYVTGQLVALVLVAVSAFVATEAREEAAGHWRRGELSYCRDVLALLALLDREEREAKARRARLAATPQRAADAEKSWCARRLRAEAPGDSHQPPVKGGKGTTRDHAAEAGEPQEEREEEPRSAGVRAEGPAPQTGGGDTRDASGALLSTLGTAEAKAEEFEEDWRLTSLVAQAQQRHRAQIQQGPRGAFAGWLRRHAVSFLVGVCALVFLLVWLGVVTLAASNVAMRMEDQTAAKVFTFMTGGDVSVMSPELEQLKEEFFLLYDQFRYLKRQKGWGGALGQLATMFWREIEAALSERDRKKKKADDAYSLLGIEPSASAKEIKRAYKNLARQIHPDVIAASSPEPLTAYEEAQATERMRKINEAYERLMRVHGGRGNTGRD</sequence>
<accession>A0A2A9MAN0</accession>
<feature type="transmembrane region" description="Helical" evidence="3">
    <location>
        <begin position="501"/>
        <end position="523"/>
    </location>
</feature>
<evidence type="ECO:0000256" key="1">
    <source>
        <dbReference type="SAM" id="Coils"/>
    </source>
</evidence>
<dbReference type="OrthoDB" id="331532at2759"/>